<comment type="subcellular location">
    <subcellularLocation>
        <location evidence="1">Cell membrane</location>
        <topology evidence="1">Multi-pass membrane protein</topology>
    </subcellularLocation>
</comment>
<evidence type="ECO:0000256" key="3">
    <source>
        <dbReference type="ARBA" id="ARBA00022475"/>
    </source>
</evidence>
<evidence type="ECO:0000256" key="1">
    <source>
        <dbReference type="ARBA" id="ARBA00004651"/>
    </source>
</evidence>
<dbReference type="PANTHER" id="PTHR40074:SF2">
    <property type="entry name" value="O-ACETYLTRANSFERASE WECH"/>
    <property type="match status" value="1"/>
</dbReference>
<feature type="transmembrane region" description="Helical" evidence="7">
    <location>
        <begin position="270"/>
        <end position="292"/>
    </location>
</feature>
<keyword evidence="4 7" id="KW-0812">Transmembrane</keyword>
<gene>
    <name evidence="9" type="ORF">ERS852417_00544</name>
</gene>
<evidence type="ECO:0000256" key="2">
    <source>
        <dbReference type="ARBA" id="ARBA00007400"/>
    </source>
</evidence>
<dbReference type="Proteomes" id="UP000095384">
    <property type="component" value="Unassembled WGS sequence"/>
</dbReference>
<keyword evidence="6 7" id="KW-0472">Membrane</keyword>
<evidence type="ECO:0000256" key="7">
    <source>
        <dbReference type="SAM" id="Phobius"/>
    </source>
</evidence>
<dbReference type="RefSeq" id="WP_055223044.1">
    <property type="nucleotide sequence ID" value="NZ_CYYW01000003.1"/>
</dbReference>
<feature type="transmembrane region" description="Helical" evidence="7">
    <location>
        <begin position="21"/>
        <end position="39"/>
    </location>
</feature>
<dbReference type="GO" id="GO:0016413">
    <property type="term" value="F:O-acetyltransferase activity"/>
    <property type="evidence" value="ECO:0007669"/>
    <property type="project" value="TreeGrafter"/>
</dbReference>
<evidence type="ECO:0000256" key="6">
    <source>
        <dbReference type="ARBA" id="ARBA00023136"/>
    </source>
</evidence>
<comment type="similarity">
    <text evidence="2">Belongs to the acyltransferase 3 family.</text>
</comment>
<dbReference type="PANTHER" id="PTHR40074">
    <property type="entry name" value="O-ACETYLTRANSFERASE WECH"/>
    <property type="match status" value="1"/>
</dbReference>
<dbReference type="InterPro" id="IPR002656">
    <property type="entry name" value="Acyl_transf_3_dom"/>
</dbReference>
<evidence type="ECO:0000256" key="5">
    <source>
        <dbReference type="ARBA" id="ARBA00022989"/>
    </source>
</evidence>
<feature type="domain" description="Acyltransferase 3" evidence="8">
    <location>
        <begin position="14"/>
        <end position="356"/>
    </location>
</feature>
<evidence type="ECO:0000313" key="10">
    <source>
        <dbReference type="Proteomes" id="UP000095384"/>
    </source>
</evidence>
<dbReference type="GO" id="GO:0005886">
    <property type="term" value="C:plasma membrane"/>
    <property type="evidence" value="ECO:0007669"/>
    <property type="project" value="UniProtKB-SubCell"/>
</dbReference>
<feature type="transmembrane region" description="Helical" evidence="7">
    <location>
        <begin position="51"/>
        <end position="73"/>
    </location>
</feature>
<keyword evidence="5 7" id="KW-1133">Transmembrane helix</keyword>
<name>A0A173XXG7_9FIRM</name>
<reference evidence="9 10" key="1">
    <citation type="submission" date="2015-09" db="EMBL/GenBank/DDBJ databases">
        <authorList>
            <consortium name="Pathogen Informatics"/>
        </authorList>
    </citation>
    <scope>NUCLEOTIDE SEQUENCE [LARGE SCALE GENOMIC DNA]</scope>
    <source>
        <strain evidence="9 10">2789STDY5608860</strain>
    </source>
</reference>
<feature type="transmembrane region" description="Helical" evidence="7">
    <location>
        <begin position="162"/>
        <end position="183"/>
    </location>
</feature>
<sequence length="369" mass="43174">MNNKEISLHNERWNYIDLMEFFALFFVIMYHATLYNYNFLSDNKTIYYIRYFTRAIMSTCVPLFFFCNGYLLFNRPFDLQKHIIKTIKIILLTALWGIIGLIIFSVYTHTSLNPHDFIYNLITLNPLGWINHLWFMGILVLLYIFAPLLVKIFKSSVKNFSILLFIFFIIGFGIKAVGYTIYAIGIANNQNMPEIMQFAEHNIFRMTQFYAFPYFTLGGIVFHCKNAILKIKPLYRNLVSVLLIIANCCMLYLMAVFFTNHTATAEPWDIVWCGYDTVFTLLNVCCIFVLSLNYNHKFKLIKSISINTLGIFFIHNIVIRITIDKFVCHAFFQTLIGNIIYVLFVMLLSLIIVFLLGKIPILRKTISLT</sequence>
<feature type="transmembrane region" description="Helical" evidence="7">
    <location>
        <begin position="234"/>
        <end position="258"/>
    </location>
</feature>
<dbReference type="Pfam" id="PF01757">
    <property type="entry name" value="Acyl_transf_3"/>
    <property type="match status" value="1"/>
</dbReference>
<feature type="transmembrane region" description="Helical" evidence="7">
    <location>
        <begin position="335"/>
        <end position="356"/>
    </location>
</feature>
<feature type="transmembrane region" description="Helical" evidence="7">
    <location>
        <begin position="89"/>
        <end position="109"/>
    </location>
</feature>
<feature type="transmembrane region" description="Helical" evidence="7">
    <location>
        <begin position="129"/>
        <end position="150"/>
    </location>
</feature>
<feature type="transmembrane region" description="Helical" evidence="7">
    <location>
        <begin position="304"/>
        <end position="323"/>
    </location>
</feature>
<dbReference type="GO" id="GO:0009246">
    <property type="term" value="P:enterobacterial common antigen biosynthetic process"/>
    <property type="evidence" value="ECO:0007669"/>
    <property type="project" value="TreeGrafter"/>
</dbReference>
<protein>
    <submittedName>
        <fullName evidence="9">Uncharacterized protein conserved in bacteria</fullName>
    </submittedName>
</protein>
<feature type="transmembrane region" description="Helical" evidence="7">
    <location>
        <begin position="203"/>
        <end position="222"/>
    </location>
</feature>
<evidence type="ECO:0000256" key="4">
    <source>
        <dbReference type="ARBA" id="ARBA00022692"/>
    </source>
</evidence>
<organism evidence="9 10">
    <name type="scientific">Agathobacter rectalis</name>
    <dbReference type="NCBI Taxonomy" id="39491"/>
    <lineage>
        <taxon>Bacteria</taxon>
        <taxon>Bacillati</taxon>
        <taxon>Bacillota</taxon>
        <taxon>Clostridia</taxon>
        <taxon>Lachnospirales</taxon>
        <taxon>Lachnospiraceae</taxon>
        <taxon>Agathobacter</taxon>
    </lineage>
</organism>
<accession>A0A173XXG7</accession>
<evidence type="ECO:0000259" key="8">
    <source>
        <dbReference type="Pfam" id="PF01757"/>
    </source>
</evidence>
<proteinExistence type="inferred from homology"/>
<dbReference type="EMBL" id="CYYW01000003">
    <property type="protein sequence ID" value="CUN55990.1"/>
    <property type="molecule type" value="Genomic_DNA"/>
</dbReference>
<keyword evidence="3" id="KW-1003">Cell membrane</keyword>
<dbReference type="AlphaFoldDB" id="A0A173XXG7"/>
<evidence type="ECO:0000313" key="9">
    <source>
        <dbReference type="EMBL" id="CUN55990.1"/>
    </source>
</evidence>